<dbReference type="PaxDb" id="665571-STHERM_c21520"/>
<dbReference type="AlphaFoldDB" id="E0RRA4"/>
<gene>
    <name evidence="2" type="ordered locus">STHERM_c21520</name>
</gene>
<evidence type="ECO:0000313" key="2">
    <source>
        <dbReference type="EMBL" id="ADN03081.1"/>
    </source>
</evidence>
<reference evidence="2 3" key="2">
    <citation type="journal article" date="2010" name="J. Bacteriol.">
        <title>Genome sequence of the polysaccharide-degrading, thermophilic anaerobe Spirochaeta thermophila DSM 6192.</title>
        <authorList>
            <person name="Angelov A."/>
            <person name="Liebl S."/>
            <person name="Ballschmiter M."/>
            <person name="Bomeke M."/>
            <person name="Lehmann R."/>
            <person name="Liesegang H."/>
            <person name="Daniel R."/>
            <person name="Liebl W."/>
        </authorList>
    </citation>
    <scope>NUCLEOTIDE SEQUENCE [LARGE SCALE GENOMIC DNA]</scope>
    <source>
        <strain evidence="3">ATCC 49972 / DSM 6192 / RI 19.B1</strain>
    </source>
</reference>
<dbReference type="KEGG" id="sta:STHERM_c21520"/>
<accession>E0RRA4</accession>
<name>E0RRA4_WINT6</name>
<feature type="transmembrane region" description="Helical" evidence="1">
    <location>
        <begin position="21"/>
        <end position="38"/>
    </location>
</feature>
<evidence type="ECO:0000256" key="1">
    <source>
        <dbReference type="SAM" id="Phobius"/>
    </source>
</evidence>
<dbReference type="RefSeq" id="WP_013314919.1">
    <property type="nucleotide sequence ID" value="NC_014484.1"/>
</dbReference>
<feature type="transmembrane region" description="Helical" evidence="1">
    <location>
        <begin position="44"/>
        <end position="66"/>
    </location>
</feature>
<dbReference type="EMBL" id="CP001698">
    <property type="protein sequence ID" value="ADN03081.1"/>
    <property type="molecule type" value="Genomic_DNA"/>
</dbReference>
<protein>
    <submittedName>
        <fullName evidence="2">Uncharacterized protein</fullName>
    </submittedName>
</protein>
<dbReference type="eggNOG" id="COG2314">
    <property type="taxonomic scope" value="Bacteria"/>
</dbReference>
<keyword evidence="1" id="KW-0472">Membrane</keyword>
<dbReference type="HOGENOM" id="CLU_1739396_0_0_12"/>
<keyword evidence="1" id="KW-1133">Transmembrane helix</keyword>
<sequence length="150" mass="17379">MPHRRRWDEDDHPERHDRYHEEGIISGLSMILVFGVLWSTTNIVFFVFPLVFAGIIPLLHGLRKLFTRLARKTRRRPSGDREKEILLVARRHGGVLTPTILAVETELTLKEAEKMLEQLASKGYASMEITDSGRIEYHFPEFKERGTLPS</sequence>
<keyword evidence="1" id="KW-0812">Transmembrane</keyword>
<organism evidence="2 3">
    <name type="scientific">Winmispira thermophila (strain ATCC 49972 / DSM 6192 / RI 19.B1)</name>
    <name type="common">Spirochaeta thermophila</name>
    <dbReference type="NCBI Taxonomy" id="665571"/>
    <lineage>
        <taxon>Bacteria</taxon>
        <taxon>Pseudomonadati</taxon>
        <taxon>Spirochaetota</taxon>
        <taxon>Spirochaetia</taxon>
        <taxon>Winmispirales</taxon>
        <taxon>Winmispiraceae</taxon>
        <taxon>Winmispira</taxon>
    </lineage>
</organism>
<proteinExistence type="predicted"/>
<reference key="1">
    <citation type="submission" date="2009-08" db="EMBL/GenBank/DDBJ databases">
        <title>The genome sequence of Spirochaeta thermophila DSM6192.</title>
        <authorList>
            <person name="Angelov A."/>
            <person name="Mientus M."/>
            <person name="Wittenberg S."/>
            <person name="Lehmann R."/>
            <person name="Liesegang H."/>
            <person name="Daniel R."/>
            <person name="Liebl W."/>
        </authorList>
    </citation>
    <scope>NUCLEOTIDE SEQUENCE</scope>
    <source>
        <strain>DSM 6192</strain>
    </source>
</reference>
<evidence type="ECO:0000313" key="3">
    <source>
        <dbReference type="Proteomes" id="UP000001296"/>
    </source>
</evidence>
<dbReference type="Proteomes" id="UP000001296">
    <property type="component" value="Chromosome"/>
</dbReference>